<evidence type="ECO:0000256" key="4">
    <source>
        <dbReference type="ARBA" id="ARBA00023125"/>
    </source>
</evidence>
<gene>
    <name evidence="8" type="ORF">SAMN04488109_3518</name>
</gene>
<keyword evidence="9" id="KW-1185">Reference proteome</keyword>
<dbReference type="InterPro" id="IPR007627">
    <property type="entry name" value="RNA_pol_sigma70_r2"/>
</dbReference>
<evidence type="ECO:0000259" key="6">
    <source>
        <dbReference type="Pfam" id="PF04542"/>
    </source>
</evidence>
<dbReference type="InterPro" id="IPR013249">
    <property type="entry name" value="RNA_pol_sigma70_r4_t2"/>
</dbReference>
<dbReference type="GO" id="GO:0003677">
    <property type="term" value="F:DNA binding"/>
    <property type="evidence" value="ECO:0007669"/>
    <property type="project" value="UniProtKB-KW"/>
</dbReference>
<dbReference type="PANTHER" id="PTHR43133">
    <property type="entry name" value="RNA POLYMERASE ECF-TYPE SIGMA FACTO"/>
    <property type="match status" value="1"/>
</dbReference>
<organism evidence="8 9">
    <name type="scientific">Chryseolinea serpens</name>
    <dbReference type="NCBI Taxonomy" id="947013"/>
    <lineage>
        <taxon>Bacteria</taxon>
        <taxon>Pseudomonadati</taxon>
        <taxon>Bacteroidota</taxon>
        <taxon>Cytophagia</taxon>
        <taxon>Cytophagales</taxon>
        <taxon>Fulvivirgaceae</taxon>
        <taxon>Chryseolinea</taxon>
    </lineage>
</organism>
<dbReference type="EMBL" id="FQWQ01000002">
    <property type="protein sequence ID" value="SHH28479.1"/>
    <property type="molecule type" value="Genomic_DNA"/>
</dbReference>
<dbReference type="GO" id="GO:0006352">
    <property type="term" value="P:DNA-templated transcription initiation"/>
    <property type="evidence" value="ECO:0007669"/>
    <property type="project" value="InterPro"/>
</dbReference>
<accession>A0A1M5RQK5</accession>
<keyword evidence="3" id="KW-0731">Sigma factor</keyword>
<dbReference type="STRING" id="947013.SAMN04488109_3518"/>
<dbReference type="Gene3D" id="1.10.10.10">
    <property type="entry name" value="Winged helix-like DNA-binding domain superfamily/Winged helix DNA-binding domain"/>
    <property type="match status" value="1"/>
</dbReference>
<sequence length="184" mass="21982">MEALTDNALMLKVKDNDLDKLGLLFERYKRPLYGFFYGMNKDADLSEDLVQNVFLRILKYRYLFRGEGDFRTWMYHIARNVNHDHFRKNKLKAKDSLEQWQERLGSDENRSTEYQKDEELQLLSMAMDRLPDDKREILLLSKFQDKKYKEIGEILGCSEGAVKVKVFRALQDLKAVYKELEKHM</sequence>
<dbReference type="Pfam" id="PF08281">
    <property type="entry name" value="Sigma70_r4_2"/>
    <property type="match status" value="1"/>
</dbReference>
<dbReference type="InterPro" id="IPR013325">
    <property type="entry name" value="RNA_pol_sigma_r2"/>
</dbReference>
<evidence type="ECO:0000256" key="5">
    <source>
        <dbReference type="ARBA" id="ARBA00023163"/>
    </source>
</evidence>
<dbReference type="InterPro" id="IPR014284">
    <property type="entry name" value="RNA_pol_sigma-70_dom"/>
</dbReference>
<keyword evidence="4" id="KW-0238">DNA-binding</keyword>
<evidence type="ECO:0000313" key="9">
    <source>
        <dbReference type="Proteomes" id="UP000184212"/>
    </source>
</evidence>
<protein>
    <submittedName>
        <fullName evidence="8">RNA polymerase sigma-70 factor, ECF subfamily</fullName>
    </submittedName>
</protein>
<keyword evidence="2" id="KW-0805">Transcription regulation</keyword>
<name>A0A1M5RQK5_9BACT</name>
<proteinExistence type="inferred from homology"/>
<evidence type="ECO:0000256" key="2">
    <source>
        <dbReference type="ARBA" id="ARBA00023015"/>
    </source>
</evidence>
<feature type="domain" description="RNA polymerase sigma factor 70 region 4 type 2" evidence="7">
    <location>
        <begin position="121"/>
        <end position="173"/>
    </location>
</feature>
<dbReference type="NCBIfam" id="TIGR02937">
    <property type="entry name" value="sigma70-ECF"/>
    <property type="match status" value="1"/>
</dbReference>
<dbReference type="AlphaFoldDB" id="A0A1M5RQK5"/>
<dbReference type="Pfam" id="PF04542">
    <property type="entry name" value="Sigma70_r2"/>
    <property type="match status" value="1"/>
</dbReference>
<dbReference type="InterPro" id="IPR039425">
    <property type="entry name" value="RNA_pol_sigma-70-like"/>
</dbReference>
<dbReference type="PANTHER" id="PTHR43133:SF8">
    <property type="entry name" value="RNA POLYMERASE SIGMA FACTOR HI_1459-RELATED"/>
    <property type="match status" value="1"/>
</dbReference>
<dbReference type="SUPFAM" id="SSF88946">
    <property type="entry name" value="Sigma2 domain of RNA polymerase sigma factors"/>
    <property type="match status" value="1"/>
</dbReference>
<evidence type="ECO:0000256" key="1">
    <source>
        <dbReference type="ARBA" id="ARBA00010641"/>
    </source>
</evidence>
<dbReference type="InterPro" id="IPR036388">
    <property type="entry name" value="WH-like_DNA-bd_sf"/>
</dbReference>
<reference evidence="8 9" key="1">
    <citation type="submission" date="2016-11" db="EMBL/GenBank/DDBJ databases">
        <authorList>
            <person name="Jaros S."/>
            <person name="Januszkiewicz K."/>
            <person name="Wedrychowicz H."/>
        </authorList>
    </citation>
    <scope>NUCLEOTIDE SEQUENCE [LARGE SCALE GENOMIC DNA]</scope>
    <source>
        <strain evidence="8 9">DSM 24574</strain>
    </source>
</reference>
<dbReference type="OrthoDB" id="9798255at2"/>
<dbReference type="Proteomes" id="UP000184212">
    <property type="component" value="Unassembled WGS sequence"/>
</dbReference>
<keyword evidence="5" id="KW-0804">Transcription</keyword>
<dbReference type="InterPro" id="IPR013324">
    <property type="entry name" value="RNA_pol_sigma_r3/r4-like"/>
</dbReference>
<dbReference type="SUPFAM" id="SSF88659">
    <property type="entry name" value="Sigma3 and sigma4 domains of RNA polymerase sigma factors"/>
    <property type="match status" value="1"/>
</dbReference>
<evidence type="ECO:0000256" key="3">
    <source>
        <dbReference type="ARBA" id="ARBA00023082"/>
    </source>
</evidence>
<feature type="domain" description="RNA polymerase sigma-70 region 2" evidence="6">
    <location>
        <begin position="24"/>
        <end position="90"/>
    </location>
</feature>
<evidence type="ECO:0000259" key="7">
    <source>
        <dbReference type="Pfam" id="PF08281"/>
    </source>
</evidence>
<evidence type="ECO:0000313" key="8">
    <source>
        <dbReference type="EMBL" id="SHH28479.1"/>
    </source>
</evidence>
<dbReference type="Gene3D" id="1.10.1740.10">
    <property type="match status" value="1"/>
</dbReference>
<dbReference type="GO" id="GO:0016987">
    <property type="term" value="F:sigma factor activity"/>
    <property type="evidence" value="ECO:0007669"/>
    <property type="project" value="UniProtKB-KW"/>
</dbReference>
<comment type="similarity">
    <text evidence="1">Belongs to the sigma-70 factor family. ECF subfamily.</text>
</comment>
<dbReference type="CDD" id="cd06171">
    <property type="entry name" value="Sigma70_r4"/>
    <property type="match status" value="1"/>
</dbReference>